<dbReference type="InterPro" id="IPR039315">
    <property type="entry name" value="CheW"/>
</dbReference>
<organism evidence="2 3">
    <name type="scientific">Bdellovibrio svalbardensis</name>
    <dbReference type="NCBI Taxonomy" id="2972972"/>
    <lineage>
        <taxon>Bacteria</taxon>
        <taxon>Pseudomonadati</taxon>
        <taxon>Bdellovibrionota</taxon>
        <taxon>Bdellovibrionia</taxon>
        <taxon>Bdellovibrionales</taxon>
        <taxon>Pseudobdellovibrionaceae</taxon>
        <taxon>Bdellovibrio</taxon>
    </lineage>
</organism>
<dbReference type="InterPro" id="IPR002545">
    <property type="entry name" value="CheW-lke_dom"/>
</dbReference>
<evidence type="ECO:0000313" key="3">
    <source>
        <dbReference type="Proteomes" id="UP001152321"/>
    </source>
</evidence>
<gene>
    <name evidence="2" type="ORF">NWE73_11425</name>
</gene>
<dbReference type="SMART" id="SM00260">
    <property type="entry name" value="CheW"/>
    <property type="match status" value="1"/>
</dbReference>
<dbReference type="InterPro" id="IPR036061">
    <property type="entry name" value="CheW-like_dom_sf"/>
</dbReference>
<sequence length="255" mass="29073">MSDFFGDDFTAELKGYYLTSLNAELEKFADLLDDSTLKRVRAEIREQCQNWIVDAKSNEFEYLSAWFQGFLDKLDVFATPEDLVQALRTAKKYVDNLQETKKDSPEYGVQFALTAELQGESLYLRCKVAGQEFVVPIKYVVEISGALPLYPLPEKREGLLGVIPFRGDALPVVSLQDYGFQKNEKTQFLYVICEFEGTRFSLQVAETDELMSVCDKDLQSIESSSVIISVPFIRNFFIKDQRSVMVLDIERLVAA</sequence>
<dbReference type="Pfam" id="PF01584">
    <property type="entry name" value="CheW"/>
    <property type="match status" value="1"/>
</dbReference>
<dbReference type="Proteomes" id="UP001152321">
    <property type="component" value="Unassembled WGS sequence"/>
</dbReference>
<name>A0ABT6DM37_9BACT</name>
<protein>
    <submittedName>
        <fullName evidence="2">Chemotaxis protein CheW</fullName>
    </submittedName>
</protein>
<evidence type="ECO:0000259" key="1">
    <source>
        <dbReference type="PROSITE" id="PS50851"/>
    </source>
</evidence>
<dbReference type="EMBL" id="JANRMI010000003">
    <property type="protein sequence ID" value="MDG0816979.1"/>
    <property type="molecule type" value="Genomic_DNA"/>
</dbReference>
<reference evidence="2" key="1">
    <citation type="submission" date="2022-08" db="EMBL/GenBank/DDBJ databases">
        <title>Novel Bdellovibrio Species Isolated from Svalbard: Designation Bdellovibrio svalbardensis.</title>
        <authorList>
            <person name="Mitchell R.J."/>
            <person name="Choi S.Y."/>
        </authorList>
    </citation>
    <scope>NUCLEOTIDE SEQUENCE</scope>
    <source>
        <strain evidence="2">PAP01</strain>
    </source>
</reference>
<dbReference type="CDD" id="cd00588">
    <property type="entry name" value="CheW_like"/>
    <property type="match status" value="1"/>
</dbReference>
<dbReference type="Gene3D" id="2.40.50.180">
    <property type="entry name" value="CheA-289, Domain 4"/>
    <property type="match status" value="1"/>
</dbReference>
<dbReference type="Gene3D" id="2.30.30.40">
    <property type="entry name" value="SH3 Domains"/>
    <property type="match status" value="1"/>
</dbReference>
<feature type="domain" description="CheW-like" evidence="1">
    <location>
        <begin position="120"/>
        <end position="255"/>
    </location>
</feature>
<comment type="caution">
    <text evidence="2">The sequence shown here is derived from an EMBL/GenBank/DDBJ whole genome shotgun (WGS) entry which is preliminary data.</text>
</comment>
<dbReference type="PROSITE" id="PS50851">
    <property type="entry name" value="CHEW"/>
    <property type="match status" value="1"/>
</dbReference>
<dbReference type="PANTHER" id="PTHR22617">
    <property type="entry name" value="CHEMOTAXIS SENSOR HISTIDINE KINASE-RELATED"/>
    <property type="match status" value="1"/>
</dbReference>
<proteinExistence type="predicted"/>
<dbReference type="PANTHER" id="PTHR22617:SF23">
    <property type="entry name" value="CHEMOTAXIS PROTEIN CHEW"/>
    <property type="match status" value="1"/>
</dbReference>
<dbReference type="SUPFAM" id="SSF50341">
    <property type="entry name" value="CheW-like"/>
    <property type="match status" value="1"/>
</dbReference>
<dbReference type="RefSeq" id="WP_277578456.1">
    <property type="nucleotide sequence ID" value="NZ_JANRMI010000003.1"/>
</dbReference>
<accession>A0ABT6DM37</accession>
<evidence type="ECO:0000313" key="2">
    <source>
        <dbReference type="EMBL" id="MDG0816979.1"/>
    </source>
</evidence>
<keyword evidence="3" id="KW-1185">Reference proteome</keyword>